<sequence length="120" mass="13689">MIITNLPTPISPFRLHVPNPCMPGSRGLVWCKHRGMEDLMSMQEIRIMHGYVWLCMAFLKLFPSSNIERSRPKHLESISKALHISSAWILLGGALYCVRVTLGHMFWIDCDMKSGPSYSN</sequence>
<protein>
    <submittedName>
        <fullName evidence="2">Uncharacterized protein</fullName>
    </submittedName>
</protein>
<evidence type="ECO:0000256" key="1">
    <source>
        <dbReference type="SAM" id="Phobius"/>
    </source>
</evidence>
<keyword evidence="1" id="KW-0812">Transmembrane</keyword>
<organism evidence="2 3">
    <name type="scientific">Canavalia gladiata</name>
    <name type="common">Sword bean</name>
    <name type="synonym">Dolichos gladiatus</name>
    <dbReference type="NCBI Taxonomy" id="3824"/>
    <lineage>
        <taxon>Eukaryota</taxon>
        <taxon>Viridiplantae</taxon>
        <taxon>Streptophyta</taxon>
        <taxon>Embryophyta</taxon>
        <taxon>Tracheophyta</taxon>
        <taxon>Spermatophyta</taxon>
        <taxon>Magnoliopsida</taxon>
        <taxon>eudicotyledons</taxon>
        <taxon>Gunneridae</taxon>
        <taxon>Pentapetalae</taxon>
        <taxon>rosids</taxon>
        <taxon>fabids</taxon>
        <taxon>Fabales</taxon>
        <taxon>Fabaceae</taxon>
        <taxon>Papilionoideae</taxon>
        <taxon>50 kb inversion clade</taxon>
        <taxon>NPAAA clade</taxon>
        <taxon>indigoferoid/millettioid clade</taxon>
        <taxon>Phaseoleae</taxon>
        <taxon>Canavalia</taxon>
    </lineage>
</organism>
<feature type="transmembrane region" description="Helical" evidence="1">
    <location>
        <begin position="84"/>
        <end position="108"/>
    </location>
</feature>
<evidence type="ECO:0000313" key="3">
    <source>
        <dbReference type="Proteomes" id="UP001367508"/>
    </source>
</evidence>
<keyword evidence="3" id="KW-1185">Reference proteome</keyword>
<reference evidence="2 3" key="1">
    <citation type="submission" date="2024-01" db="EMBL/GenBank/DDBJ databases">
        <title>The genomes of 5 underutilized Papilionoideae crops provide insights into root nodulation and disease resistanc.</title>
        <authorList>
            <person name="Jiang F."/>
        </authorList>
    </citation>
    <scope>NUCLEOTIDE SEQUENCE [LARGE SCALE GENOMIC DNA]</scope>
    <source>
        <strain evidence="2">LVBAO_FW01</strain>
        <tissue evidence="2">Leaves</tissue>
    </source>
</reference>
<gene>
    <name evidence="2" type="ORF">VNO77_23211</name>
</gene>
<dbReference type="EMBL" id="JAYMYQ010000005">
    <property type="protein sequence ID" value="KAK7329066.1"/>
    <property type="molecule type" value="Genomic_DNA"/>
</dbReference>
<proteinExistence type="predicted"/>
<dbReference type="AlphaFoldDB" id="A0AAN9L5H7"/>
<comment type="caution">
    <text evidence="2">The sequence shown here is derived from an EMBL/GenBank/DDBJ whole genome shotgun (WGS) entry which is preliminary data.</text>
</comment>
<evidence type="ECO:0000313" key="2">
    <source>
        <dbReference type="EMBL" id="KAK7329066.1"/>
    </source>
</evidence>
<dbReference type="Proteomes" id="UP001367508">
    <property type="component" value="Unassembled WGS sequence"/>
</dbReference>
<accession>A0AAN9L5H7</accession>
<keyword evidence="1" id="KW-0472">Membrane</keyword>
<name>A0AAN9L5H7_CANGL</name>
<keyword evidence="1" id="KW-1133">Transmembrane helix</keyword>